<sequence length="393" mass="46424">MEGYDKYFIYPTELDTLYKNKAIVVPDANFLLLAYQWREVTTDKVKKVLKELNDQKRLKIPEQVLYEFSKNRQKILFEQLTSVNDEMKRFNDPKSKIRDFMPAAEESSEISDAQAKRDNLNQAIIEYKNSLKKVKKKIENLIEFDEYFDFIKSLCSNSFLPYSKEKELLRQEGMSRISIGIKPGTNESKGDPTGDYIIWHEIMQLQNHVIFVSNDQKKDWIYKNNGQELGMDQLLLAEFHSKTNGKSFLHITPKKFIKYIDPHLDRDIEEDLDKHNKDFLSHAKSLSDMQFGDKEGEIDLYWEYWLNRTPNQRDVNAVKNIYKKLGANNFVVTLMYDEFSEWYSIIVDGTNAAFPKNIPFMAYSNKVQEHFGKELYKWSHSSNFDTSIDEKEY</sequence>
<name>A0A5C4ZXR7_9BACI</name>
<dbReference type="RefSeq" id="WP_139887696.1">
    <property type="nucleotide sequence ID" value="NZ_VEPV01000018.1"/>
</dbReference>
<gene>
    <name evidence="3" type="ORF">FHY71_26665</name>
</gene>
<accession>A0A5C4ZXR7</accession>
<dbReference type="Proteomes" id="UP000312495">
    <property type="component" value="Unassembled WGS sequence"/>
</dbReference>
<evidence type="ECO:0000256" key="1">
    <source>
        <dbReference type="SAM" id="Coils"/>
    </source>
</evidence>
<evidence type="ECO:0000259" key="2">
    <source>
        <dbReference type="Pfam" id="PF18476"/>
    </source>
</evidence>
<organism evidence="3 4">
    <name type="scientific">Bacillus tropicus</name>
    <dbReference type="NCBI Taxonomy" id="2026188"/>
    <lineage>
        <taxon>Bacteria</taxon>
        <taxon>Bacillati</taxon>
        <taxon>Bacillota</taxon>
        <taxon>Bacilli</taxon>
        <taxon>Bacillales</taxon>
        <taxon>Bacillaceae</taxon>
        <taxon>Bacillus</taxon>
        <taxon>Bacillus cereus group</taxon>
    </lineage>
</organism>
<evidence type="ECO:0000313" key="4">
    <source>
        <dbReference type="Proteomes" id="UP000312495"/>
    </source>
</evidence>
<keyword evidence="1" id="KW-0175">Coiled coil</keyword>
<feature type="coiled-coil region" evidence="1">
    <location>
        <begin position="103"/>
        <end position="137"/>
    </location>
</feature>
<dbReference type="EMBL" id="VEPV01000018">
    <property type="protein sequence ID" value="TNP10803.1"/>
    <property type="molecule type" value="Genomic_DNA"/>
</dbReference>
<dbReference type="InterPro" id="IPR041578">
    <property type="entry name" value="PIN_8"/>
</dbReference>
<feature type="domain" description="PIN like" evidence="2">
    <location>
        <begin position="23"/>
        <end position="231"/>
    </location>
</feature>
<evidence type="ECO:0000313" key="3">
    <source>
        <dbReference type="EMBL" id="TNP10803.1"/>
    </source>
</evidence>
<reference evidence="3 4" key="1">
    <citation type="submission" date="2019-06" db="EMBL/GenBank/DDBJ databases">
        <title>Biocontrol Bacillus strains from Vietnam.</title>
        <authorList>
            <person name="Borriss R."/>
            <person name="Lasch P."/>
            <person name="Thanh Tam L.T."/>
            <person name="Luong P.T."/>
            <person name="Phuong Thao L.T."/>
            <person name="Kim Chung L.T."/>
        </authorList>
    </citation>
    <scope>NUCLEOTIDE SEQUENCE [LARGE SCALE GENOMIC DNA]</scope>
    <source>
        <strain evidence="3 4">SN1</strain>
    </source>
</reference>
<dbReference type="AlphaFoldDB" id="A0A5C4ZXR7"/>
<dbReference type="Pfam" id="PF18476">
    <property type="entry name" value="PIN_8"/>
    <property type="match status" value="1"/>
</dbReference>
<protein>
    <recommendedName>
        <fullName evidence="2">PIN like domain-containing protein</fullName>
    </recommendedName>
</protein>
<comment type="caution">
    <text evidence="3">The sequence shown here is derived from an EMBL/GenBank/DDBJ whole genome shotgun (WGS) entry which is preliminary data.</text>
</comment>
<proteinExistence type="predicted"/>